<sequence>MKKINQSTLKELLSYDEKTGVFTWIKKRQNVVVGRWLGIIDRLGYERITISGKIYLSHRLAWLYVHGYLPEKR</sequence>
<evidence type="ECO:0000313" key="2">
    <source>
        <dbReference type="Proteomes" id="UP000255106"/>
    </source>
</evidence>
<dbReference type="Proteomes" id="UP000255106">
    <property type="component" value="Unassembled WGS sequence"/>
</dbReference>
<evidence type="ECO:0000313" key="1">
    <source>
        <dbReference type="EMBL" id="STQ10935.1"/>
    </source>
</evidence>
<gene>
    <name evidence="1" type="ORF">NCTC10005_03695</name>
</gene>
<name>A0A377LWZ1_ENTCL</name>
<organism evidence="1 2">
    <name type="scientific">Enterobacter cloacae</name>
    <dbReference type="NCBI Taxonomy" id="550"/>
    <lineage>
        <taxon>Bacteria</taxon>
        <taxon>Pseudomonadati</taxon>
        <taxon>Pseudomonadota</taxon>
        <taxon>Gammaproteobacteria</taxon>
        <taxon>Enterobacterales</taxon>
        <taxon>Enterobacteriaceae</taxon>
        <taxon>Enterobacter</taxon>
        <taxon>Enterobacter cloacae complex</taxon>
    </lineage>
</organism>
<proteinExistence type="predicted"/>
<dbReference type="EMBL" id="UGJB01000004">
    <property type="protein sequence ID" value="STQ10935.1"/>
    <property type="molecule type" value="Genomic_DNA"/>
</dbReference>
<dbReference type="InterPro" id="IPR044925">
    <property type="entry name" value="His-Me_finger_sf"/>
</dbReference>
<reference evidence="1 2" key="1">
    <citation type="submission" date="2018-06" db="EMBL/GenBank/DDBJ databases">
        <authorList>
            <consortium name="Pathogen Informatics"/>
            <person name="Doyle S."/>
        </authorList>
    </citation>
    <scope>NUCLEOTIDE SEQUENCE [LARGE SCALE GENOMIC DNA]</scope>
    <source>
        <strain evidence="1 2">NCTC10005</strain>
    </source>
</reference>
<dbReference type="SUPFAM" id="SSF54060">
    <property type="entry name" value="His-Me finger endonucleases"/>
    <property type="match status" value="1"/>
</dbReference>
<protein>
    <submittedName>
        <fullName evidence="1">AP2 domain</fullName>
    </submittedName>
</protein>
<dbReference type="AlphaFoldDB" id="A0A377LWZ1"/>
<accession>A0A377LWZ1</accession>